<keyword evidence="2" id="KW-1133">Transmembrane helix</keyword>
<feature type="chain" id="PRO_5037311966" description="Gram-positive cocci surface proteins LPxTG domain-containing protein" evidence="3">
    <location>
        <begin position="28"/>
        <end position="334"/>
    </location>
</feature>
<keyword evidence="3" id="KW-0732">Signal</keyword>
<keyword evidence="2" id="KW-0472">Membrane</keyword>
<dbReference type="AlphaFoldDB" id="A0A919H2G5"/>
<dbReference type="Proteomes" id="UP000600026">
    <property type="component" value="Unassembled WGS sequence"/>
</dbReference>
<sequence length="334" mass="33319">MNFKRLAVVAAAAVVGPTVLMATPAMADEAQNPAVSTPDTAPKDDAAPAEAPAKEAPAAEAPAAEQPAAEAPAPVVPPVAPAPVLPPVADTPAPAPAPAVPPVSEADENLGEDEDWVATGPKLGLGGIPATFKTGGDWTQFQVSIDNTTGKAQESYVLVLAVANESLELDKNDVQVQVFFGGAWHNVDIIDDGGTPVALLTDDLQIPKGSLDLQVRIKFSAGAPTGEIAIAAAGGSNVDENVWSDTVWTESKIVKGGNSTKPNGGSKPVEQVGHVTTPGTGSGTGTGTTANTAGQLAETGSDAATTWALGAGGVALAMGAALVAGTGRRRRPTA</sequence>
<feature type="signal peptide" evidence="3">
    <location>
        <begin position="1"/>
        <end position="27"/>
    </location>
</feature>
<comment type="caution">
    <text evidence="4">The sequence shown here is derived from an EMBL/GenBank/DDBJ whole genome shotgun (WGS) entry which is preliminary data.</text>
</comment>
<organism evidence="4 5">
    <name type="scientific">Streptomyces xanthophaeus</name>
    <dbReference type="NCBI Taxonomy" id="67385"/>
    <lineage>
        <taxon>Bacteria</taxon>
        <taxon>Bacillati</taxon>
        <taxon>Actinomycetota</taxon>
        <taxon>Actinomycetes</taxon>
        <taxon>Kitasatosporales</taxon>
        <taxon>Streptomycetaceae</taxon>
        <taxon>Streptomyces</taxon>
    </lineage>
</organism>
<evidence type="ECO:0000313" key="4">
    <source>
        <dbReference type="EMBL" id="GHI89428.1"/>
    </source>
</evidence>
<name>A0A919H2G5_9ACTN</name>
<evidence type="ECO:0000256" key="2">
    <source>
        <dbReference type="SAM" id="Phobius"/>
    </source>
</evidence>
<evidence type="ECO:0000313" key="5">
    <source>
        <dbReference type="Proteomes" id="UP000600026"/>
    </source>
</evidence>
<keyword evidence="5" id="KW-1185">Reference proteome</keyword>
<dbReference type="OrthoDB" id="4211361at2"/>
<evidence type="ECO:0008006" key="6">
    <source>
        <dbReference type="Google" id="ProtNLM"/>
    </source>
</evidence>
<reference evidence="4" key="1">
    <citation type="submission" date="2020-09" db="EMBL/GenBank/DDBJ databases">
        <title>Whole genome shotgun sequence of Streptomyces xanthophaeus NBRC 12829.</title>
        <authorList>
            <person name="Komaki H."/>
            <person name="Tamura T."/>
        </authorList>
    </citation>
    <scope>NUCLEOTIDE SEQUENCE</scope>
    <source>
        <strain evidence="4">NBRC 12829</strain>
    </source>
</reference>
<feature type="transmembrane region" description="Helical" evidence="2">
    <location>
        <begin position="307"/>
        <end position="325"/>
    </location>
</feature>
<dbReference type="EMBL" id="BNEE01000006">
    <property type="protein sequence ID" value="GHI89428.1"/>
    <property type="molecule type" value="Genomic_DNA"/>
</dbReference>
<feature type="compositionally biased region" description="Low complexity" evidence="1">
    <location>
        <begin position="48"/>
        <end position="73"/>
    </location>
</feature>
<protein>
    <recommendedName>
        <fullName evidence="6">Gram-positive cocci surface proteins LPxTG domain-containing protein</fullName>
    </recommendedName>
</protein>
<proteinExistence type="predicted"/>
<dbReference type="RefSeq" id="WP_031150194.1">
    <property type="nucleotide sequence ID" value="NZ_BNEE01000006.1"/>
</dbReference>
<keyword evidence="2" id="KW-0812">Transmembrane</keyword>
<evidence type="ECO:0000256" key="3">
    <source>
        <dbReference type="SAM" id="SignalP"/>
    </source>
</evidence>
<feature type="region of interest" description="Disordered" evidence="1">
    <location>
        <begin position="87"/>
        <end position="109"/>
    </location>
</feature>
<accession>A0A919H2G5</accession>
<feature type="region of interest" description="Disordered" evidence="1">
    <location>
        <begin position="30"/>
        <end position="75"/>
    </location>
</feature>
<evidence type="ECO:0000256" key="1">
    <source>
        <dbReference type="SAM" id="MobiDB-lite"/>
    </source>
</evidence>
<gene>
    <name evidence="4" type="ORF">Sxan_67920</name>
</gene>